<organism evidence="1 2">
    <name type="scientific">Naganishia adeliensis</name>
    <dbReference type="NCBI Taxonomy" id="92952"/>
    <lineage>
        <taxon>Eukaryota</taxon>
        <taxon>Fungi</taxon>
        <taxon>Dikarya</taxon>
        <taxon>Basidiomycota</taxon>
        <taxon>Agaricomycotina</taxon>
        <taxon>Tremellomycetes</taxon>
        <taxon>Filobasidiales</taxon>
        <taxon>Filobasidiaceae</taxon>
        <taxon>Naganishia</taxon>
    </lineage>
</organism>
<evidence type="ECO:0000313" key="2">
    <source>
        <dbReference type="Proteomes" id="UP001230649"/>
    </source>
</evidence>
<protein>
    <submittedName>
        <fullName evidence="1">Uncharacterized protein</fullName>
    </submittedName>
</protein>
<comment type="caution">
    <text evidence="1">The sequence shown here is derived from an EMBL/GenBank/DDBJ whole genome shotgun (WGS) entry which is preliminary data.</text>
</comment>
<accession>A0ACC2WXA7</accession>
<keyword evidence="2" id="KW-1185">Reference proteome</keyword>
<gene>
    <name evidence="1" type="ORF">QFC20_000777</name>
</gene>
<name>A0ACC2WXA7_9TREE</name>
<evidence type="ECO:0000313" key="1">
    <source>
        <dbReference type="EMBL" id="KAJ9116103.1"/>
    </source>
</evidence>
<reference evidence="1" key="1">
    <citation type="submission" date="2023-04" db="EMBL/GenBank/DDBJ databases">
        <title>Draft Genome sequencing of Naganishia species isolated from polar environments using Oxford Nanopore Technology.</title>
        <authorList>
            <person name="Leo P."/>
            <person name="Venkateswaran K."/>
        </authorList>
    </citation>
    <scope>NUCLEOTIDE SEQUENCE</scope>
    <source>
        <strain evidence="1">MNA-CCFEE 5262</strain>
    </source>
</reference>
<proteinExistence type="predicted"/>
<sequence>MREDEVLISTGYDNRPPRTNAITEDISTFEGPSNDSTPRKTGNYDPTNVKLPPNAIIAPPGGRQIAYPPQFPRAKINGTPDGVTSVHIGVRPRASPEKSQKVNAELSKAAPKGKSKDREERRAQRETRDWTTRRAGYGEVHSDVQDGSSTAGSNHSDTTFAQEDKRERSIPQPPPAERQRDKHSTPAGQQRALPGMTLEQAMAQWEKDHPNATPTSLSGGQVTDRVAAGPAGDWESSGDGPAHDGIYTYDYSGTSNATAATRGTACSTGTSSSTSTESQGNVLHVDGTEGPVRIYPPPPKHENAYGVPFGKRLKALVHMRKEAEASGLVPLSARKDGRMTSPREGNRTSGLARRPAVTSRESLFGHAEIHSKPRGRDPGIEEKNNSRQDRLRIERASPVNSARIESSDSTPTQSPSRRNDITPPQTRSTNPQERRRHSPSPALIPSLGPVTPSSRSEPPASNADGRPRRKPVPTYIGGDRTLQGLVTSGPASIRKQRSESDVKKDELTKEHRRREGKRNSPEKIQTPRSHTSPYLDRQAARGAPGNDNPYMPSKVLSMDPPSKSSAFSHYTTSPAVRRSAHAASPPGNAGIAPPMPDGEEYDSDTEAERQSAWAEYYRLMGMNQITADVGSMGGEVDQAEQLNRLCLDPGGYPEDPGFPYNTGSIPEFAAMPGSMPGRPPMGMGMPMHPGLPPMAPGMLYGYHPGMAARHMGLDPSAMISAGKAMGAPSADKASRGSAQAPANRPKAISGRGVAYPDSRKDVRFAGASATPPNLTPRQLNYAGWRYPAGEGGYFSQEHTPASSVMPSPAVDAANPMDVYPPDGMGYPQYGHYGYSPYPQYPSYPNTPSIRSAAGYSAQSDPFTFEEMSEALHQPKDSTQQHGGASL</sequence>
<dbReference type="EMBL" id="JASBWS010000004">
    <property type="protein sequence ID" value="KAJ9116103.1"/>
    <property type="molecule type" value="Genomic_DNA"/>
</dbReference>
<dbReference type="Proteomes" id="UP001230649">
    <property type="component" value="Unassembled WGS sequence"/>
</dbReference>